<evidence type="ECO:0000256" key="1">
    <source>
        <dbReference type="SAM" id="Phobius"/>
    </source>
</evidence>
<organism evidence="2 3">
    <name type="scientific">Nosema bombycis (strain CQ1 / CVCC 102059)</name>
    <name type="common">Microsporidian parasite</name>
    <name type="synonym">Pebrine of silkworm</name>
    <dbReference type="NCBI Taxonomy" id="578461"/>
    <lineage>
        <taxon>Eukaryota</taxon>
        <taxon>Fungi</taxon>
        <taxon>Fungi incertae sedis</taxon>
        <taxon>Microsporidia</taxon>
        <taxon>Nosematidae</taxon>
        <taxon>Nosema</taxon>
    </lineage>
</organism>
<dbReference type="VEuPathDB" id="MicrosporidiaDB:NBO_60g0026"/>
<gene>
    <name evidence="2" type="ORF">NBO_60g0026</name>
</gene>
<accession>R0MHZ0</accession>
<keyword evidence="3" id="KW-1185">Reference proteome</keyword>
<sequence length="55" mass="6891">MTRRYFDFETIPFYYEMTSLCIWAIVHYPIFYIIFLLIISSVELTARYFTRKYPF</sequence>
<name>R0MHZ0_NOSB1</name>
<dbReference type="EMBL" id="KB908968">
    <property type="protein sequence ID" value="EOB13770.1"/>
    <property type="molecule type" value="Genomic_DNA"/>
</dbReference>
<reference evidence="2 3" key="1">
    <citation type="journal article" date="2013" name="BMC Genomics">
        <title>Comparative genomics of parasitic silkworm microsporidia reveal an association between genome expansion and host adaptation.</title>
        <authorList>
            <person name="Pan G."/>
            <person name="Xu J."/>
            <person name="Li T."/>
            <person name="Xia Q."/>
            <person name="Liu S.L."/>
            <person name="Zhang G."/>
            <person name="Li S."/>
            <person name="Li C."/>
            <person name="Liu H."/>
            <person name="Yang L."/>
            <person name="Liu T."/>
            <person name="Zhang X."/>
            <person name="Wu Z."/>
            <person name="Fan W."/>
            <person name="Dang X."/>
            <person name="Xiang H."/>
            <person name="Tao M."/>
            <person name="Li Y."/>
            <person name="Hu J."/>
            <person name="Li Z."/>
            <person name="Lin L."/>
            <person name="Luo J."/>
            <person name="Geng L."/>
            <person name="Wang L."/>
            <person name="Long M."/>
            <person name="Wan Y."/>
            <person name="He N."/>
            <person name="Zhang Z."/>
            <person name="Lu C."/>
            <person name="Keeling P.J."/>
            <person name="Wang J."/>
            <person name="Xiang Z."/>
            <person name="Zhou Z."/>
        </authorList>
    </citation>
    <scope>NUCLEOTIDE SEQUENCE [LARGE SCALE GENOMIC DNA]</scope>
    <source>
        <strain evidence="3">CQ1 / CVCC 102059</strain>
    </source>
</reference>
<keyword evidence="1" id="KW-1133">Transmembrane helix</keyword>
<evidence type="ECO:0000313" key="2">
    <source>
        <dbReference type="EMBL" id="EOB13770.1"/>
    </source>
</evidence>
<proteinExistence type="predicted"/>
<keyword evidence="1" id="KW-0472">Membrane</keyword>
<keyword evidence="1" id="KW-0812">Transmembrane</keyword>
<dbReference type="AlphaFoldDB" id="R0MHZ0"/>
<dbReference type="Proteomes" id="UP000016927">
    <property type="component" value="Unassembled WGS sequence"/>
</dbReference>
<dbReference type="HOGENOM" id="CLU_3032968_0_0_1"/>
<evidence type="ECO:0000313" key="3">
    <source>
        <dbReference type="Proteomes" id="UP000016927"/>
    </source>
</evidence>
<feature type="transmembrane region" description="Helical" evidence="1">
    <location>
        <begin position="20"/>
        <end position="42"/>
    </location>
</feature>
<protein>
    <submittedName>
        <fullName evidence="2">Uncharacterized protein</fullName>
    </submittedName>
</protein>